<dbReference type="AlphaFoldDB" id="A0A9Q8PLM5"/>
<dbReference type="PANTHER" id="PTHR42085:SF1">
    <property type="entry name" value="F-BOX DOMAIN-CONTAINING PROTEIN"/>
    <property type="match status" value="1"/>
</dbReference>
<gene>
    <name evidence="2" type="ORF">CLAFUR5_13668</name>
</gene>
<protein>
    <submittedName>
        <fullName evidence="2">Uncharacterized protein</fullName>
    </submittedName>
</protein>
<dbReference type="Proteomes" id="UP000756132">
    <property type="component" value="Chromosome 12"/>
</dbReference>
<dbReference type="EMBL" id="CP090174">
    <property type="protein sequence ID" value="UJO24692.1"/>
    <property type="molecule type" value="Genomic_DNA"/>
</dbReference>
<evidence type="ECO:0000256" key="1">
    <source>
        <dbReference type="SAM" id="MobiDB-lite"/>
    </source>
</evidence>
<name>A0A9Q8PLM5_PASFU</name>
<evidence type="ECO:0000313" key="3">
    <source>
        <dbReference type="Proteomes" id="UP000756132"/>
    </source>
</evidence>
<organism evidence="2 3">
    <name type="scientific">Passalora fulva</name>
    <name type="common">Tomato leaf mold</name>
    <name type="synonym">Cladosporium fulvum</name>
    <dbReference type="NCBI Taxonomy" id="5499"/>
    <lineage>
        <taxon>Eukaryota</taxon>
        <taxon>Fungi</taxon>
        <taxon>Dikarya</taxon>
        <taxon>Ascomycota</taxon>
        <taxon>Pezizomycotina</taxon>
        <taxon>Dothideomycetes</taxon>
        <taxon>Dothideomycetidae</taxon>
        <taxon>Mycosphaerellales</taxon>
        <taxon>Mycosphaerellaceae</taxon>
        <taxon>Fulvia</taxon>
    </lineage>
</organism>
<keyword evidence="3" id="KW-1185">Reference proteome</keyword>
<feature type="region of interest" description="Disordered" evidence="1">
    <location>
        <begin position="1"/>
        <end position="22"/>
    </location>
</feature>
<reference evidence="2" key="2">
    <citation type="journal article" date="2022" name="Microb. Genom.">
        <title>A chromosome-scale genome assembly of the tomato pathogen Cladosporium fulvum reveals a compartmentalized genome architecture and the presence of a dispensable chromosome.</title>
        <authorList>
            <person name="Zaccaron A.Z."/>
            <person name="Chen L.H."/>
            <person name="Samaras A."/>
            <person name="Stergiopoulos I."/>
        </authorList>
    </citation>
    <scope>NUCLEOTIDE SEQUENCE</scope>
    <source>
        <strain evidence="2">Race5_Kim</strain>
    </source>
</reference>
<dbReference type="PANTHER" id="PTHR42085">
    <property type="entry name" value="F-BOX DOMAIN-CONTAINING PROTEIN"/>
    <property type="match status" value="1"/>
</dbReference>
<dbReference type="InterPro" id="IPR038883">
    <property type="entry name" value="AN11006-like"/>
</dbReference>
<reference evidence="2" key="1">
    <citation type="submission" date="2021-12" db="EMBL/GenBank/DDBJ databases">
        <authorList>
            <person name="Zaccaron A."/>
            <person name="Stergiopoulos I."/>
        </authorList>
    </citation>
    <scope>NUCLEOTIDE SEQUENCE</scope>
    <source>
        <strain evidence="2">Race5_Kim</strain>
    </source>
</reference>
<dbReference type="KEGG" id="ffu:CLAFUR5_13668"/>
<sequence>MATPSTGSLRLPPSRMTTGGVRTTNHAYGVRHEFDVVHGKEEALSTAEDLVYSRIAESAGHQSHPNLSFEAATIIALICVHRPIAVHELLYKIGVLFPYWGVKVAAALVHRRDAGYYDQTPSEQLKDTLCQYDLPFKVWREDPSGTIFCDVTSTDEAMCVLRKLLPPRALEYQFKALLRRQRVHPRVDTIDPPQVAITKQLTHQGYSVLVDGATGRATIIPVLPLSAASSARTAPTYLLRLPAEMRNEIYKLVLQYAKSGIRIADSKEDTNGPKKKYVFTQTRDIKSDARTSSWGYRSEDFAFSQHQSPLLRSYPLETAIALLLVNKQIRNEAGPIFYGANRFHFDNLYEFVGFTKTLNMKNFGKNFQQVALNYENHFDKYQGYNNIKKYKGFHRLSSDLLGQFRNLKTFALEGDCDMVVRHFRTVLQVREEYRERREREESKPIEKLALTYRGQEICLASDCRPGCEKRHG</sequence>
<proteinExistence type="predicted"/>
<accession>A0A9Q8PLM5</accession>
<dbReference type="RefSeq" id="XP_047769058.1">
    <property type="nucleotide sequence ID" value="XM_047912816.1"/>
</dbReference>
<dbReference type="OrthoDB" id="4757095at2759"/>
<dbReference type="GeneID" id="71993546"/>
<evidence type="ECO:0000313" key="2">
    <source>
        <dbReference type="EMBL" id="UJO24692.1"/>
    </source>
</evidence>